<feature type="compositionally biased region" description="Polar residues" evidence="1">
    <location>
        <begin position="1"/>
        <end position="12"/>
    </location>
</feature>
<dbReference type="WBParaSite" id="MhA1_Contig169.frz3.gene1">
    <property type="protein sequence ID" value="MhA1_Contig169.frz3.gene1"/>
    <property type="gene ID" value="MhA1_Contig169.frz3.gene1"/>
</dbReference>
<protein>
    <submittedName>
        <fullName evidence="3">Uncharacterized protein</fullName>
    </submittedName>
</protein>
<reference evidence="3" key="1">
    <citation type="submission" date="2016-11" db="UniProtKB">
        <authorList>
            <consortium name="WormBaseParasite"/>
        </authorList>
    </citation>
    <scope>IDENTIFICATION</scope>
</reference>
<keyword evidence="2" id="KW-1185">Reference proteome</keyword>
<evidence type="ECO:0000256" key="1">
    <source>
        <dbReference type="SAM" id="MobiDB-lite"/>
    </source>
</evidence>
<evidence type="ECO:0000313" key="2">
    <source>
        <dbReference type="Proteomes" id="UP000095281"/>
    </source>
</evidence>
<proteinExistence type="predicted"/>
<dbReference type="AlphaFoldDB" id="A0A1I8BAJ9"/>
<name>A0A1I8BAJ9_MELHA</name>
<feature type="region of interest" description="Disordered" evidence="1">
    <location>
        <begin position="1"/>
        <end position="57"/>
    </location>
</feature>
<feature type="compositionally biased region" description="Pro residues" evidence="1">
    <location>
        <begin position="43"/>
        <end position="52"/>
    </location>
</feature>
<evidence type="ECO:0000313" key="3">
    <source>
        <dbReference type="WBParaSite" id="MhA1_Contig169.frz3.gene1"/>
    </source>
</evidence>
<organism evidence="2 3">
    <name type="scientific">Meloidogyne hapla</name>
    <name type="common">Root-knot nematode worm</name>
    <dbReference type="NCBI Taxonomy" id="6305"/>
    <lineage>
        <taxon>Eukaryota</taxon>
        <taxon>Metazoa</taxon>
        <taxon>Ecdysozoa</taxon>
        <taxon>Nematoda</taxon>
        <taxon>Chromadorea</taxon>
        <taxon>Rhabditida</taxon>
        <taxon>Tylenchina</taxon>
        <taxon>Tylenchomorpha</taxon>
        <taxon>Tylenchoidea</taxon>
        <taxon>Meloidogynidae</taxon>
        <taxon>Meloidogyninae</taxon>
        <taxon>Meloidogyne</taxon>
    </lineage>
</organism>
<sequence>MEKSQINRTPKQQKSEFVGLTATAAANRRPSTSSNNSQKILKPPRPPAPPLPARRKSLLLNSTIINTTTNNNRIREEQIPERAADQIDYGIKQPNVGTTGLSTSPRMRRFAERLAVIQISLDPPSPPEFALQSPDENQQRAPVPFWAQPGYENYFRPIEDSLLLQVPRLLDQDDADPMRECSPPPRRCSYAST</sequence>
<feature type="compositionally biased region" description="Polar residues" evidence="1">
    <location>
        <begin position="29"/>
        <end position="39"/>
    </location>
</feature>
<accession>A0A1I8BAJ9</accession>
<feature type="region of interest" description="Disordered" evidence="1">
    <location>
        <begin position="173"/>
        <end position="193"/>
    </location>
</feature>
<dbReference type="Proteomes" id="UP000095281">
    <property type="component" value="Unplaced"/>
</dbReference>